<comment type="subcellular location">
    <subcellularLocation>
        <location evidence="1 9">Golgi apparatus membrane</location>
        <topology evidence="1 9">Single-pass type II membrane protein</topology>
    </subcellularLocation>
</comment>
<dbReference type="InterPro" id="IPR005331">
    <property type="entry name" value="Sulfotransferase"/>
</dbReference>
<keyword evidence="6 9" id="KW-0333">Golgi apparatus</keyword>
<keyword evidence="3 9" id="KW-0808">Transferase</keyword>
<evidence type="ECO:0000256" key="9">
    <source>
        <dbReference type="RuleBase" id="RU364020"/>
    </source>
</evidence>
<evidence type="ECO:0000256" key="4">
    <source>
        <dbReference type="ARBA" id="ARBA00022692"/>
    </source>
</evidence>
<evidence type="ECO:0000256" key="3">
    <source>
        <dbReference type="ARBA" id="ARBA00022679"/>
    </source>
</evidence>
<keyword evidence="5" id="KW-1133">Transmembrane helix</keyword>
<dbReference type="Proteomes" id="UP000695022">
    <property type="component" value="Unplaced"/>
</dbReference>
<keyword evidence="7" id="KW-0472">Membrane</keyword>
<evidence type="ECO:0000313" key="12">
    <source>
        <dbReference type="RefSeq" id="XP_014667674.1"/>
    </source>
</evidence>
<dbReference type="InterPro" id="IPR027417">
    <property type="entry name" value="P-loop_NTPase"/>
</dbReference>
<evidence type="ECO:0000256" key="2">
    <source>
        <dbReference type="ARBA" id="ARBA00006339"/>
    </source>
</evidence>
<dbReference type="EC" id="2.8.2.-" evidence="9"/>
<keyword evidence="8 9" id="KW-0325">Glycoprotein</keyword>
<evidence type="ECO:0000256" key="8">
    <source>
        <dbReference type="ARBA" id="ARBA00023180"/>
    </source>
</evidence>
<evidence type="ECO:0000256" key="7">
    <source>
        <dbReference type="ARBA" id="ARBA00023136"/>
    </source>
</evidence>
<evidence type="ECO:0000256" key="6">
    <source>
        <dbReference type="ARBA" id="ARBA00023034"/>
    </source>
</evidence>
<dbReference type="SUPFAM" id="SSF52540">
    <property type="entry name" value="P-loop containing nucleoside triphosphate hydrolases"/>
    <property type="match status" value="1"/>
</dbReference>
<feature type="region of interest" description="Disordered" evidence="10">
    <location>
        <begin position="1"/>
        <end position="20"/>
    </location>
</feature>
<evidence type="ECO:0000256" key="5">
    <source>
        <dbReference type="ARBA" id="ARBA00022989"/>
    </source>
</evidence>
<reference evidence="12" key="1">
    <citation type="submission" date="2025-08" db="UniProtKB">
        <authorList>
            <consortium name="RefSeq"/>
        </authorList>
    </citation>
    <scope>IDENTIFICATION</scope>
</reference>
<name>A0ABM1E653_PRICU</name>
<dbReference type="GeneID" id="106809193"/>
<dbReference type="PANTHER" id="PTHR12137:SF54">
    <property type="entry name" value="CARBOHYDRATE SULFOTRANSFERASE"/>
    <property type="match status" value="1"/>
</dbReference>
<evidence type="ECO:0000256" key="1">
    <source>
        <dbReference type="ARBA" id="ARBA00004323"/>
    </source>
</evidence>
<proteinExistence type="inferred from homology"/>
<dbReference type="Pfam" id="PF03567">
    <property type="entry name" value="Sulfotransfer_2"/>
    <property type="match status" value="1"/>
</dbReference>
<keyword evidence="9" id="KW-0735">Signal-anchor</keyword>
<keyword evidence="9" id="KW-0119">Carbohydrate metabolism</keyword>
<accession>A0ABM1E653</accession>
<dbReference type="PANTHER" id="PTHR12137">
    <property type="entry name" value="CARBOHYDRATE SULFOTRANSFERASE"/>
    <property type="match status" value="1"/>
</dbReference>
<keyword evidence="11" id="KW-1185">Reference proteome</keyword>
<protein>
    <recommendedName>
        <fullName evidence="9">Carbohydrate sulfotransferase</fullName>
        <ecNumber evidence="9">2.8.2.-</ecNumber>
    </recommendedName>
</protein>
<organism evidence="11 12">
    <name type="scientific">Priapulus caudatus</name>
    <name type="common">Priapulid worm</name>
    <dbReference type="NCBI Taxonomy" id="37621"/>
    <lineage>
        <taxon>Eukaryota</taxon>
        <taxon>Metazoa</taxon>
        <taxon>Ecdysozoa</taxon>
        <taxon>Scalidophora</taxon>
        <taxon>Priapulida</taxon>
        <taxon>Priapulimorpha</taxon>
        <taxon>Priapulimorphida</taxon>
        <taxon>Priapulidae</taxon>
        <taxon>Priapulus</taxon>
    </lineage>
</organism>
<dbReference type="InterPro" id="IPR018011">
    <property type="entry name" value="Carb_sulfotrans_8-10"/>
</dbReference>
<sequence>METDGEQLEMQPKENKKRTGIQERYNAAKNLRTSLQQGPLVSVTPPQHKAYSTVPSQAVDSVFGDEENVYRQRQMALAAGCETYAASGGRGDTKMPPGQHVIVDDKHRLLYCVVPRAGSTSWLRLLIALRSDAVGTTSATNVHDTHGFRTFTSFEPRRRQQLLRDYTKLLVARDPYERVLSAYFWFVKPASEFNGPFAQLYPPFQRSVAKRYGRGDVTLRSDGGANVTFAAFVRYVTDPRTRRADPLSLLSDGSMNPHWMPITDRCHPCTVRYNVIAHHETLMADTEYTLRRMNASGLFEFPTARDGPSTRSQLAHYYSQLNEEEVARLRRLYEQDFKLFQYNDIIPMSGGHL</sequence>
<gene>
    <name evidence="12" type="primary">LOC106809193</name>
</gene>
<evidence type="ECO:0000313" key="11">
    <source>
        <dbReference type="Proteomes" id="UP000695022"/>
    </source>
</evidence>
<keyword evidence="4" id="KW-0812">Transmembrane</keyword>
<evidence type="ECO:0000256" key="10">
    <source>
        <dbReference type="SAM" id="MobiDB-lite"/>
    </source>
</evidence>
<dbReference type="RefSeq" id="XP_014667674.1">
    <property type="nucleotide sequence ID" value="XM_014812188.1"/>
</dbReference>
<comment type="similarity">
    <text evidence="2 9">Belongs to the sulfotransferase 2 family.</text>
</comment>